<proteinExistence type="predicted"/>
<protein>
    <submittedName>
        <fullName evidence="1">Uncharacterized protein DUF4242</fullName>
    </submittedName>
</protein>
<name>A0A660KX99_9ACTN</name>
<comment type="caution">
    <text evidence="1">The sequence shown here is derived from an EMBL/GenBank/DDBJ whole genome shotgun (WGS) entry which is preliminary data.</text>
</comment>
<evidence type="ECO:0000313" key="2">
    <source>
        <dbReference type="Proteomes" id="UP000278962"/>
    </source>
</evidence>
<dbReference type="EMBL" id="RBIL01000002">
    <property type="protein sequence ID" value="RKQ86341.1"/>
    <property type="molecule type" value="Genomic_DNA"/>
</dbReference>
<evidence type="ECO:0000313" key="1">
    <source>
        <dbReference type="EMBL" id="RKQ86341.1"/>
    </source>
</evidence>
<dbReference type="AlphaFoldDB" id="A0A660KX99"/>
<sequence length="88" mass="9753">MDLYLVSRRRAWLSEEELAAFSECAPAVLDTFGGTVRWVRSYVFAEADGTFSADCLYEATSAERLEEYAEAMLLPADAIRRVHATAAA</sequence>
<dbReference type="Pfam" id="PF14026">
    <property type="entry name" value="SCO4226-like"/>
    <property type="match status" value="1"/>
</dbReference>
<reference evidence="1 2" key="1">
    <citation type="submission" date="2018-10" db="EMBL/GenBank/DDBJ databases">
        <title>Genomic Encyclopedia of Archaeal and Bacterial Type Strains, Phase II (KMG-II): from individual species to whole genera.</title>
        <authorList>
            <person name="Goeker M."/>
        </authorList>
    </citation>
    <scope>NUCLEOTIDE SEQUENCE [LARGE SCALE GENOMIC DNA]</scope>
    <source>
        <strain evidence="1 2">DSM 14954</strain>
    </source>
</reference>
<dbReference type="RefSeq" id="WP_121253984.1">
    <property type="nucleotide sequence ID" value="NZ_RBIL01000002.1"/>
</dbReference>
<dbReference type="InterPro" id="IPR025336">
    <property type="entry name" value="SCO4226-like"/>
</dbReference>
<dbReference type="Proteomes" id="UP000278962">
    <property type="component" value="Unassembled WGS sequence"/>
</dbReference>
<dbReference type="OrthoDB" id="9800027at2"/>
<organism evidence="1 2">
    <name type="scientific">Solirubrobacter pauli</name>
    <dbReference type="NCBI Taxonomy" id="166793"/>
    <lineage>
        <taxon>Bacteria</taxon>
        <taxon>Bacillati</taxon>
        <taxon>Actinomycetota</taxon>
        <taxon>Thermoleophilia</taxon>
        <taxon>Solirubrobacterales</taxon>
        <taxon>Solirubrobacteraceae</taxon>
        <taxon>Solirubrobacter</taxon>
    </lineage>
</organism>
<accession>A0A660KX99</accession>
<gene>
    <name evidence="1" type="ORF">C8N24_4351</name>
</gene>
<keyword evidence="2" id="KW-1185">Reference proteome</keyword>